<evidence type="ECO:0000313" key="11">
    <source>
        <dbReference type="Proteomes" id="UP001279734"/>
    </source>
</evidence>
<evidence type="ECO:0000259" key="9">
    <source>
        <dbReference type="PROSITE" id="PS51017"/>
    </source>
</evidence>
<comment type="subcellular location">
    <subcellularLocation>
        <location evidence="1 7">Nucleus</location>
    </subcellularLocation>
</comment>
<name>A0AAD3XP04_NEPGR</name>
<organism evidence="10 11">
    <name type="scientific">Nepenthes gracilis</name>
    <name type="common">Slender pitcher plant</name>
    <dbReference type="NCBI Taxonomy" id="150966"/>
    <lineage>
        <taxon>Eukaryota</taxon>
        <taxon>Viridiplantae</taxon>
        <taxon>Streptophyta</taxon>
        <taxon>Embryophyta</taxon>
        <taxon>Tracheophyta</taxon>
        <taxon>Spermatophyta</taxon>
        <taxon>Magnoliopsida</taxon>
        <taxon>eudicotyledons</taxon>
        <taxon>Gunneridae</taxon>
        <taxon>Pentapetalae</taxon>
        <taxon>Caryophyllales</taxon>
        <taxon>Nepenthaceae</taxon>
        <taxon>Nepenthes</taxon>
    </lineage>
</organism>
<evidence type="ECO:0000256" key="5">
    <source>
        <dbReference type="ARBA" id="ARBA00022833"/>
    </source>
</evidence>
<dbReference type="PROSITE" id="PS51017">
    <property type="entry name" value="CCT"/>
    <property type="match status" value="1"/>
</dbReference>
<dbReference type="CDD" id="cd19821">
    <property type="entry name" value="Bbox1_BBX-like"/>
    <property type="match status" value="1"/>
</dbReference>
<dbReference type="GO" id="GO:0005634">
    <property type="term" value="C:nucleus"/>
    <property type="evidence" value="ECO:0007669"/>
    <property type="project" value="UniProtKB-SubCell"/>
</dbReference>
<dbReference type="PANTHER" id="PTHR31717">
    <property type="entry name" value="ZINC FINGER PROTEIN CONSTANS-LIKE 10"/>
    <property type="match status" value="1"/>
</dbReference>
<evidence type="ECO:0000313" key="10">
    <source>
        <dbReference type="EMBL" id="GMH11997.1"/>
    </source>
</evidence>
<sequence length="453" mass="50241">MRFFHRFSCQRSTKKAKTPHSSSISGNHNKRSYPVVFRRTLFEHVEVCWITIFEQSYFCSSTDKLIFGRKAVRENGIHLTLVCERCNSHPAFVRCLEENVSLCQHCDWMGHGGSTCSPSHKKQSITSYSGCPSAAELSTIWSFILDLPLPTADDLTCEQGFGLMSIEEKSVRTSADTVDKDSGIETSAAVGVNHEWSTDKPNVWTESSSMPKLSVPQYQEQPALSENRAPSKMQPFCLGSKGVGIFEDDPYADLDMDEIDLNFDNYEELFGVTLTHCEQLLENGGIDSLFGLKDLSTDDSNCEGVLGFEGPSIGSSNALLPACSNAASADSIMSIKTEPNLGFASRQAHSTVSFSGLTGESNGGDYQDCGASSMLLLGEPPWFPPCPESFLPSVSRKDAVMRYKEKKKTRKFEKRVRYASRKERADIRKRVKGRFVKAGDAYDYDPLSKTRSC</sequence>
<keyword evidence="2" id="KW-0479">Metal-binding</keyword>
<dbReference type="Proteomes" id="UP001279734">
    <property type="component" value="Unassembled WGS sequence"/>
</dbReference>
<reference evidence="10" key="1">
    <citation type="submission" date="2023-05" db="EMBL/GenBank/DDBJ databases">
        <title>Nepenthes gracilis genome sequencing.</title>
        <authorList>
            <person name="Fukushima K."/>
        </authorList>
    </citation>
    <scope>NUCLEOTIDE SEQUENCE</scope>
    <source>
        <strain evidence="10">SING2019-196</strain>
    </source>
</reference>
<accession>A0AAD3XP04</accession>
<comment type="caution">
    <text evidence="10">The sequence shown here is derived from an EMBL/GenBank/DDBJ whole genome shotgun (WGS) entry which is preliminary data.</text>
</comment>
<dbReference type="GO" id="GO:0008270">
    <property type="term" value="F:zinc ion binding"/>
    <property type="evidence" value="ECO:0007669"/>
    <property type="project" value="UniProtKB-KW"/>
</dbReference>
<proteinExistence type="predicted"/>
<keyword evidence="11" id="KW-1185">Reference proteome</keyword>
<gene>
    <name evidence="10" type="ORF">Nepgr_013838</name>
</gene>
<evidence type="ECO:0000256" key="4">
    <source>
        <dbReference type="ARBA" id="ARBA00022771"/>
    </source>
</evidence>
<keyword evidence="3" id="KW-0677">Repeat</keyword>
<evidence type="ECO:0000256" key="7">
    <source>
        <dbReference type="PROSITE-ProRule" id="PRU00357"/>
    </source>
</evidence>
<dbReference type="InterPro" id="IPR049808">
    <property type="entry name" value="CONSTANS-like_Bbox1"/>
</dbReference>
<dbReference type="EMBL" id="BSYO01000011">
    <property type="protein sequence ID" value="GMH11997.1"/>
    <property type="molecule type" value="Genomic_DNA"/>
</dbReference>
<keyword evidence="5" id="KW-0862">Zinc</keyword>
<dbReference type="InterPro" id="IPR010402">
    <property type="entry name" value="CCT_domain"/>
</dbReference>
<feature type="region of interest" description="Disordered" evidence="8">
    <location>
        <begin position="1"/>
        <end position="27"/>
    </location>
</feature>
<dbReference type="PANTHER" id="PTHR31717:SF131">
    <property type="entry name" value="ZINC FINGER PROTEIN CONSTANS-LIKE 9"/>
    <property type="match status" value="1"/>
</dbReference>
<evidence type="ECO:0000256" key="2">
    <source>
        <dbReference type="ARBA" id="ARBA00022723"/>
    </source>
</evidence>
<keyword evidence="6 7" id="KW-0539">Nucleus</keyword>
<evidence type="ECO:0000256" key="6">
    <source>
        <dbReference type="ARBA" id="ARBA00023242"/>
    </source>
</evidence>
<dbReference type="AlphaFoldDB" id="A0AAD3XP04"/>
<feature type="domain" description="CCT" evidence="9">
    <location>
        <begin position="396"/>
        <end position="438"/>
    </location>
</feature>
<evidence type="ECO:0000256" key="3">
    <source>
        <dbReference type="ARBA" id="ARBA00022737"/>
    </source>
</evidence>
<keyword evidence="4" id="KW-0863">Zinc-finger</keyword>
<dbReference type="Pfam" id="PF06203">
    <property type="entry name" value="CCT"/>
    <property type="match status" value="1"/>
</dbReference>
<protein>
    <recommendedName>
        <fullName evidence="9">CCT domain-containing protein</fullName>
    </recommendedName>
</protein>
<evidence type="ECO:0000256" key="8">
    <source>
        <dbReference type="SAM" id="MobiDB-lite"/>
    </source>
</evidence>
<evidence type="ECO:0000256" key="1">
    <source>
        <dbReference type="ARBA" id="ARBA00004123"/>
    </source>
</evidence>